<dbReference type="EMBL" id="PSQE01000007">
    <property type="protein sequence ID" value="RHN48535.1"/>
    <property type="molecule type" value="Genomic_DNA"/>
</dbReference>
<feature type="domain" description="Heparan-alpha-glucosaminide N-acetyltransferase catalytic" evidence="3">
    <location>
        <begin position="61"/>
        <end position="176"/>
    </location>
</feature>
<feature type="transmembrane region" description="Helical" evidence="2">
    <location>
        <begin position="132"/>
        <end position="153"/>
    </location>
</feature>
<dbReference type="PANTHER" id="PTHR31061:SF35">
    <property type="entry name" value="HEPARAN-ALPHA-GLUCOSAMINIDE N-ACETYLTRANSFERASE-LIKE PROTEIN"/>
    <property type="match status" value="1"/>
</dbReference>
<dbReference type="EC" id="2.3.1.78" evidence="4"/>
<keyword evidence="4" id="KW-0808">Transferase</keyword>
<evidence type="ECO:0000256" key="2">
    <source>
        <dbReference type="SAM" id="Phobius"/>
    </source>
</evidence>
<evidence type="ECO:0000313" key="4">
    <source>
        <dbReference type="EMBL" id="RHN48535.1"/>
    </source>
</evidence>
<keyword evidence="2" id="KW-0472">Membrane</keyword>
<evidence type="ECO:0000256" key="1">
    <source>
        <dbReference type="SAM" id="MobiDB-lite"/>
    </source>
</evidence>
<dbReference type="Gramene" id="rna43264">
    <property type="protein sequence ID" value="RHN48535.1"/>
    <property type="gene ID" value="gene43264"/>
</dbReference>
<dbReference type="PANTHER" id="PTHR31061">
    <property type="entry name" value="LD22376P"/>
    <property type="match status" value="1"/>
</dbReference>
<reference evidence="5" key="1">
    <citation type="journal article" date="2018" name="Nat. Plants">
        <title>Whole-genome landscape of Medicago truncatula symbiotic genes.</title>
        <authorList>
            <person name="Pecrix Y."/>
            <person name="Staton S.E."/>
            <person name="Sallet E."/>
            <person name="Lelandais-Briere C."/>
            <person name="Moreau S."/>
            <person name="Carrere S."/>
            <person name="Blein T."/>
            <person name="Jardinaud M.F."/>
            <person name="Latrasse D."/>
            <person name="Zouine M."/>
            <person name="Zahm M."/>
            <person name="Kreplak J."/>
            <person name="Mayjonade B."/>
            <person name="Satge C."/>
            <person name="Perez M."/>
            <person name="Cauet S."/>
            <person name="Marande W."/>
            <person name="Chantry-Darmon C."/>
            <person name="Lopez-Roques C."/>
            <person name="Bouchez O."/>
            <person name="Berard A."/>
            <person name="Debelle F."/>
            <person name="Munos S."/>
            <person name="Bendahmane A."/>
            <person name="Berges H."/>
            <person name="Niebel A."/>
            <person name="Buitink J."/>
            <person name="Frugier F."/>
            <person name="Benhamed M."/>
            <person name="Crespi M."/>
            <person name="Gouzy J."/>
            <person name="Gamas P."/>
        </authorList>
    </citation>
    <scope>NUCLEOTIDE SEQUENCE [LARGE SCALE GENOMIC DNA]</scope>
    <source>
        <strain evidence="5">cv. Jemalong A17</strain>
    </source>
</reference>
<dbReference type="InterPro" id="IPR012429">
    <property type="entry name" value="HGSNAT_cat"/>
</dbReference>
<evidence type="ECO:0000313" key="5">
    <source>
        <dbReference type="Proteomes" id="UP000265566"/>
    </source>
</evidence>
<name>A0A396HBA0_MEDTR</name>
<dbReference type="AlphaFoldDB" id="A0A396HBA0"/>
<feature type="compositionally biased region" description="Basic and acidic residues" evidence="1">
    <location>
        <begin position="1"/>
        <end position="10"/>
    </location>
</feature>
<keyword evidence="2" id="KW-1133">Transmembrane helix</keyword>
<protein>
    <submittedName>
        <fullName evidence="4">Putative heparan-alpha-glucosaminide N-acetyltransferase</fullName>
        <ecNumber evidence="4">2.3.1.78</ecNumber>
    </submittedName>
</protein>
<feature type="region of interest" description="Disordered" evidence="1">
    <location>
        <begin position="1"/>
        <end position="22"/>
    </location>
</feature>
<evidence type="ECO:0000259" key="3">
    <source>
        <dbReference type="Pfam" id="PF07786"/>
    </source>
</evidence>
<proteinExistence type="predicted"/>
<gene>
    <name evidence="4" type="ORF">MtrunA17_Chr7g0264831</name>
</gene>
<feature type="transmembrane region" description="Helical" evidence="2">
    <location>
        <begin position="165"/>
        <end position="184"/>
    </location>
</feature>
<comment type="caution">
    <text evidence="4">The sequence shown here is derived from an EMBL/GenBank/DDBJ whole genome shotgun (WGS) entry which is preliminary data.</text>
</comment>
<organism evidence="4 5">
    <name type="scientific">Medicago truncatula</name>
    <name type="common">Barrel medic</name>
    <name type="synonym">Medicago tribuloides</name>
    <dbReference type="NCBI Taxonomy" id="3880"/>
    <lineage>
        <taxon>Eukaryota</taxon>
        <taxon>Viridiplantae</taxon>
        <taxon>Streptophyta</taxon>
        <taxon>Embryophyta</taxon>
        <taxon>Tracheophyta</taxon>
        <taxon>Spermatophyta</taxon>
        <taxon>Magnoliopsida</taxon>
        <taxon>eudicotyledons</taxon>
        <taxon>Gunneridae</taxon>
        <taxon>Pentapetalae</taxon>
        <taxon>rosids</taxon>
        <taxon>fabids</taxon>
        <taxon>Fabales</taxon>
        <taxon>Fabaceae</taxon>
        <taxon>Papilionoideae</taxon>
        <taxon>50 kb inversion clade</taxon>
        <taxon>NPAAA clade</taxon>
        <taxon>Hologalegina</taxon>
        <taxon>IRL clade</taxon>
        <taxon>Trifolieae</taxon>
        <taxon>Medicago</taxon>
    </lineage>
</organism>
<keyword evidence="4" id="KW-0012">Acyltransferase</keyword>
<sequence length="221" mass="25040">MDEGVKRMEEGNNLPLDDDAKNEVLKKQETTNINGDSDIKQQIAEQDDQQPVLLVKQKTKRVATLDAFRGLTIVLMILVDDAGGAYSRIDHSPWNGCTLADFVMPFFLFIVGVAIALALKKIPKINYTVKKIILRTLKLLFWGILLQGGYSHAPDELVYGVNMKFIRWCGILQVCFELNLMLFMQGLMQNNHINQVYEILCAENSPCILYCGSNRDIYHQA</sequence>
<dbReference type="Pfam" id="PF07786">
    <property type="entry name" value="HGSNAT_cat"/>
    <property type="match status" value="1"/>
</dbReference>
<feature type="transmembrane region" description="Helical" evidence="2">
    <location>
        <begin position="99"/>
        <end position="120"/>
    </location>
</feature>
<feature type="transmembrane region" description="Helical" evidence="2">
    <location>
        <begin position="62"/>
        <end position="79"/>
    </location>
</feature>
<keyword evidence="2" id="KW-0812">Transmembrane</keyword>
<dbReference type="GO" id="GO:0015019">
    <property type="term" value="F:heparan-alpha-glucosaminide N-acetyltransferase activity"/>
    <property type="evidence" value="ECO:0007669"/>
    <property type="project" value="UniProtKB-EC"/>
</dbReference>
<accession>A0A396HBA0</accession>
<dbReference type="Proteomes" id="UP000265566">
    <property type="component" value="Chromosome 7"/>
</dbReference>